<comment type="subcellular location">
    <subcellularLocation>
        <location evidence="1">Cell inner membrane</location>
        <topology evidence="1">Single-pass type II membrane protein</topology>
        <orientation evidence="1">Periplasmic side</orientation>
    </subcellularLocation>
</comment>
<dbReference type="GO" id="GO:0005886">
    <property type="term" value="C:plasma membrane"/>
    <property type="evidence" value="ECO:0007669"/>
    <property type="project" value="UniProtKB-SubCell"/>
</dbReference>
<evidence type="ECO:0000256" key="9">
    <source>
        <dbReference type="ARBA" id="ARBA00040743"/>
    </source>
</evidence>
<gene>
    <name evidence="14" type="primary">ppiD</name>
    <name evidence="14" type="ORF">UC8_10080</name>
</gene>
<keyword evidence="12" id="KW-0732">Signal</keyword>
<dbReference type="InterPro" id="IPR046357">
    <property type="entry name" value="PPIase_dom_sf"/>
</dbReference>
<comment type="similarity">
    <text evidence="8">Belongs to the PpiD chaperone family.</text>
</comment>
<dbReference type="InterPro" id="IPR000297">
    <property type="entry name" value="PPIase_PpiC"/>
</dbReference>
<dbReference type="Pfam" id="PF13145">
    <property type="entry name" value="Rotamase_2"/>
    <property type="match status" value="1"/>
</dbReference>
<evidence type="ECO:0000256" key="4">
    <source>
        <dbReference type="ARBA" id="ARBA00022692"/>
    </source>
</evidence>
<evidence type="ECO:0000256" key="2">
    <source>
        <dbReference type="ARBA" id="ARBA00022475"/>
    </source>
</evidence>
<evidence type="ECO:0000256" key="12">
    <source>
        <dbReference type="SAM" id="SignalP"/>
    </source>
</evidence>
<evidence type="ECO:0000259" key="13">
    <source>
        <dbReference type="PROSITE" id="PS50198"/>
    </source>
</evidence>
<dbReference type="OrthoDB" id="270355at2"/>
<feature type="chain" id="PRO_5022898766" description="Periplasmic chaperone PpiD" evidence="12">
    <location>
        <begin position="26"/>
        <end position="390"/>
    </location>
</feature>
<keyword evidence="2" id="KW-1003">Cell membrane</keyword>
<keyword evidence="11" id="KW-0697">Rotamase</keyword>
<evidence type="ECO:0000313" key="15">
    <source>
        <dbReference type="Proteomes" id="UP000325286"/>
    </source>
</evidence>
<dbReference type="InterPro" id="IPR052029">
    <property type="entry name" value="PpiD_chaperone"/>
</dbReference>
<evidence type="ECO:0000256" key="6">
    <source>
        <dbReference type="ARBA" id="ARBA00023136"/>
    </source>
</evidence>
<reference evidence="14 15" key="1">
    <citation type="submission" date="2019-08" db="EMBL/GenBank/DDBJ databases">
        <title>Deep-cultivation of Planctomycetes and their phenomic and genomic characterization uncovers novel biology.</title>
        <authorList>
            <person name="Wiegand S."/>
            <person name="Jogler M."/>
            <person name="Boedeker C."/>
            <person name="Pinto D."/>
            <person name="Vollmers J."/>
            <person name="Rivas-Marin E."/>
            <person name="Kohn T."/>
            <person name="Peeters S.H."/>
            <person name="Heuer A."/>
            <person name="Rast P."/>
            <person name="Oberbeckmann S."/>
            <person name="Bunk B."/>
            <person name="Jeske O."/>
            <person name="Meyerdierks A."/>
            <person name="Storesund J.E."/>
            <person name="Kallscheuer N."/>
            <person name="Luecker S."/>
            <person name="Lage O.M."/>
            <person name="Pohl T."/>
            <person name="Merkel B.J."/>
            <person name="Hornburger P."/>
            <person name="Mueller R.-W."/>
            <person name="Bruemmer F."/>
            <person name="Labrenz M."/>
            <person name="Spormann A.M."/>
            <person name="Op den Camp H."/>
            <person name="Overmann J."/>
            <person name="Amann R."/>
            <person name="Jetten M.S.M."/>
            <person name="Mascher T."/>
            <person name="Medema M.H."/>
            <person name="Devos D.P."/>
            <person name="Kaster A.-K."/>
            <person name="Ovreas L."/>
            <person name="Rohde M."/>
            <person name="Galperin M.Y."/>
            <person name="Jogler C."/>
        </authorList>
    </citation>
    <scope>NUCLEOTIDE SEQUENCE [LARGE SCALE GENOMIC DNA]</scope>
    <source>
        <strain evidence="14 15">UC8</strain>
    </source>
</reference>
<feature type="signal peptide" evidence="12">
    <location>
        <begin position="1"/>
        <end position="25"/>
    </location>
</feature>
<keyword evidence="7" id="KW-0143">Chaperone</keyword>
<dbReference type="Gene3D" id="3.10.50.40">
    <property type="match status" value="1"/>
</dbReference>
<keyword evidence="15" id="KW-1185">Reference proteome</keyword>
<dbReference type="Proteomes" id="UP000325286">
    <property type="component" value="Chromosome"/>
</dbReference>
<keyword evidence="6" id="KW-0472">Membrane</keyword>
<dbReference type="AlphaFoldDB" id="A0A5B9QIV5"/>
<dbReference type="EMBL" id="CP042914">
    <property type="protein sequence ID" value="QEG39047.1"/>
    <property type="molecule type" value="Genomic_DNA"/>
</dbReference>
<evidence type="ECO:0000256" key="3">
    <source>
        <dbReference type="ARBA" id="ARBA00022519"/>
    </source>
</evidence>
<protein>
    <recommendedName>
        <fullName evidence="9">Periplasmic chaperone PpiD</fullName>
    </recommendedName>
    <alternativeName>
        <fullName evidence="10">Periplasmic folding chaperone</fullName>
    </alternativeName>
</protein>
<accession>A0A5B9QIV5</accession>
<feature type="domain" description="PpiC" evidence="13">
    <location>
        <begin position="221"/>
        <end position="320"/>
    </location>
</feature>
<name>A0A5B9QIV5_9BACT</name>
<evidence type="ECO:0000256" key="8">
    <source>
        <dbReference type="ARBA" id="ARBA00038408"/>
    </source>
</evidence>
<keyword evidence="11 14" id="KW-0413">Isomerase</keyword>
<evidence type="ECO:0000313" key="14">
    <source>
        <dbReference type="EMBL" id="QEG39047.1"/>
    </source>
</evidence>
<keyword evidence="4" id="KW-0812">Transmembrane</keyword>
<keyword evidence="3" id="KW-0997">Cell inner membrane</keyword>
<dbReference type="PANTHER" id="PTHR47529:SF1">
    <property type="entry name" value="PERIPLASMIC CHAPERONE PPID"/>
    <property type="match status" value="1"/>
</dbReference>
<evidence type="ECO:0000256" key="10">
    <source>
        <dbReference type="ARBA" id="ARBA00042775"/>
    </source>
</evidence>
<dbReference type="SUPFAM" id="SSF109998">
    <property type="entry name" value="Triger factor/SurA peptide-binding domain-like"/>
    <property type="match status" value="1"/>
</dbReference>
<dbReference type="SUPFAM" id="SSF54534">
    <property type="entry name" value="FKBP-like"/>
    <property type="match status" value="1"/>
</dbReference>
<organism evidence="14 15">
    <name type="scientific">Roseimaritima ulvae</name>
    <dbReference type="NCBI Taxonomy" id="980254"/>
    <lineage>
        <taxon>Bacteria</taxon>
        <taxon>Pseudomonadati</taxon>
        <taxon>Planctomycetota</taxon>
        <taxon>Planctomycetia</taxon>
        <taxon>Pirellulales</taxon>
        <taxon>Pirellulaceae</taxon>
        <taxon>Roseimaritima</taxon>
    </lineage>
</organism>
<dbReference type="KEGG" id="rul:UC8_10080"/>
<keyword evidence="5" id="KW-1133">Transmembrane helix</keyword>
<evidence type="ECO:0000256" key="1">
    <source>
        <dbReference type="ARBA" id="ARBA00004382"/>
    </source>
</evidence>
<dbReference type="GO" id="GO:0003755">
    <property type="term" value="F:peptidyl-prolyl cis-trans isomerase activity"/>
    <property type="evidence" value="ECO:0007669"/>
    <property type="project" value="UniProtKB-KW"/>
</dbReference>
<evidence type="ECO:0000256" key="11">
    <source>
        <dbReference type="PROSITE-ProRule" id="PRU00278"/>
    </source>
</evidence>
<evidence type="ECO:0000256" key="7">
    <source>
        <dbReference type="ARBA" id="ARBA00023186"/>
    </source>
</evidence>
<dbReference type="Gene3D" id="1.10.4030.10">
    <property type="entry name" value="Porin chaperone SurA, peptide-binding domain"/>
    <property type="match status" value="1"/>
</dbReference>
<dbReference type="RefSeq" id="WP_084428084.1">
    <property type="nucleotide sequence ID" value="NZ_CP042914.1"/>
</dbReference>
<evidence type="ECO:0000256" key="5">
    <source>
        <dbReference type="ARBA" id="ARBA00022989"/>
    </source>
</evidence>
<dbReference type="InterPro" id="IPR027304">
    <property type="entry name" value="Trigger_fact/SurA_dom_sf"/>
</dbReference>
<proteinExistence type="inferred from homology"/>
<sequence precursor="true">MLAAPTSLSSSLSALLIGGCLLAPAAAYGQQAPSEEKIREALETELPEDPAALIAVVGQSPILLGDLMPKIDRRLEMVEKKQGRPLTEEEKKYGRVNMLRGLLQQAIQSKMMGEAFLLKQAGTQDAEKRAEVQKMMHSRARKLFFDNQVPHLLKSLKLSQLTELEAKLREEGTSLNTQQREFVDSMLGRMYLNEMVEQDPSVAVFEIQEYYDQHREEFEQEAQAKWEQLTVRFDRFPTREKAAEALAEMGNEALFGGNMQAVAKKKSQEPFASAGGLHDWTRRGSLVSKVLEDQIFQLPLNKMSPFIEDEDGLHIVRVLDRKEAGIQPISAVQDEVREKIRQRKIRESEDKLLAEMQTKVPVWTIFPEDVQGAMPLGRTAAKTTPQSERR</sequence>
<dbReference type="PROSITE" id="PS50198">
    <property type="entry name" value="PPIC_PPIASE_2"/>
    <property type="match status" value="1"/>
</dbReference>
<dbReference type="PANTHER" id="PTHR47529">
    <property type="entry name" value="PEPTIDYL-PROLYL CIS-TRANS ISOMERASE D"/>
    <property type="match status" value="1"/>
</dbReference>